<comment type="subcellular location">
    <subcellularLocation>
        <location evidence="3">Secreted</location>
    </subcellularLocation>
</comment>
<evidence type="ECO:0000256" key="7">
    <source>
        <dbReference type="ARBA" id="ARBA00022837"/>
    </source>
</evidence>
<keyword evidence="8" id="KW-0560">Oxidoreductase</keyword>
<reference evidence="16" key="2">
    <citation type="submission" date="2019-07" db="EMBL/GenBank/DDBJ databases">
        <authorList>
            <person name="Seetharam A."/>
            <person name="Woodhouse M."/>
            <person name="Cannon E."/>
        </authorList>
    </citation>
    <scope>NUCLEOTIDE SEQUENCE [LARGE SCALE GENOMIC DNA]</scope>
    <source>
        <strain evidence="16">cv. B73</strain>
    </source>
</reference>
<dbReference type="PRINTS" id="PR00461">
    <property type="entry name" value="PLPEROXIDASE"/>
</dbReference>
<evidence type="ECO:0000256" key="11">
    <source>
        <dbReference type="PIRSR" id="PIRSR600823-3"/>
    </source>
</evidence>
<keyword evidence="10" id="KW-0376">Hydrogen peroxide</keyword>
<keyword evidence="6 11" id="KW-0479">Metal-binding</keyword>
<evidence type="ECO:0000256" key="6">
    <source>
        <dbReference type="ARBA" id="ARBA00022723"/>
    </source>
</evidence>
<evidence type="ECO:0000256" key="10">
    <source>
        <dbReference type="ARBA" id="ARBA00023324"/>
    </source>
</evidence>
<protein>
    <recommendedName>
        <fullName evidence="15">Plant heme peroxidase family profile domain-containing protein</fullName>
    </recommendedName>
</protein>
<reference evidence="16" key="3">
    <citation type="submission" date="2021-05" db="UniProtKB">
        <authorList>
            <consortium name="EnsemblPlants"/>
        </authorList>
    </citation>
    <scope>IDENTIFICATION</scope>
    <source>
        <strain evidence="16">cv. B73</strain>
    </source>
</reference>
<name>A0A804QR02_MAIZE</name>
<comment type="catalytic activity">
    <reaction evidence="1">
        <text>2 a phenolic donor + H2O2 = 2 a phenolic radical donor + 2 H2O</text>
        <dbReference type="Rhea" id="RHEA:56136"/>
        <dbReference type="ChEBI" id="CHEBI:15377"/>
        <dbReference type="ChEBI" id="CHEBI:16240"/>
        <dbReference type="ChEBI" id="CHEBI:139520"/>
        <dbReference type="ChEBI" id="CHEBI:139521"/>
        <dbReference type="EC" id="1.11.1.7"/>
    </reaction>
</comment>
<keyword evidence="9" id="KW-0408">Iron</keyword>
<feature type="region of interest" description="Disordered" evidence="14">
    <location>
        <begin position="110"/>
        <end position="158"/>
    </location>
</feature>
<feature type="binding site" evidence="11">
    <location>
        <position position="54"/>
    </location>
    <ligand>
        <name>Ca(2+)</name>
        <dbReference type="ChEBI" id="CHEBI:29108"/>
        <label>1</label>
    </ligand>
</feature>
<feature type="compositionally biased region" description="Pro residues" evidence="14">
    <location>
        <begin position="137"/>
        <end position="147"/>
    </location>
</feature>
<evidence type="ECO:0000259" key="15">
    <source>
        <dbReference type="PROSITE" id="PS50873"/>
    </source>
</evidence>
<dbReference type="GO" id="GO:0140825">
    <property type="term" value="F:lactoperoxidase activity"/>
    <property type="evidence" value="ECO:0007669"/>
    <property type="project" value="UniProtKB-EC"/>
</dbReference>
<feature type="binding site" evidence="11">
    <location>
        <position position="69"/>
    </location>
    <ligand>
        <name>Ca(2+)</name>
        <dbReference type="ChEBI" id="CHEBI:29108"/>
        <label>1</label>
    </ligand>
</feature>
<keyword evidence="4" id="KW-0575">Peroxidase</keyword>
<dbReference type="GO" id="GO:0006979">
    <property type="term" value="P:response to oxidative stress"/>
    <property type="evidence" value="ECO:0007669"/>
    <property type="project" value="InterPro"/>
</dbReference>
<evidence type="ECO:0000256" key="4">
    <source>
        <dbReference type="ARBA" id="ARBA00022559"/>
    </source>
</evidence>
<evidence type="ECO:0000256" key="8">
    <source>
        <dbReference type="ARBA" id="ARBA00023002"/>
    </source>
</evidence>
<dbReference type="Pfam" id="PF00141">
    <property type="entry name" value="peroxidase"/>
    <property type="match status" value="1"/>
</dbReference>
<evidence type="ECO:0000256" key="9">
    <source>
        <dbReference type="ARBA" id="ARBA00023004"/>
    </source>
</evidence>
<comment type="similarity">
    <text evidence="13">Belongs to the peroxidase family.</text>
</comment>
<dbReference type="EnsemblPlants" id="Zm00001eb345680_T001">
    <property type="protein sequence ID" value="Zm00001eb345680_P001"/>
    <property type="gene ID" value="Zm00001eb345680"/>
</dbReference>
<feature type="disulfide bond" evidence="12">
    <location>
        <begin position="52"/>
        <end position="57"/>
    </location>
</feature>
<dbReference type="PANTHER" id="PTHR31517">
    <property type="match status" value="1"/>
</dbReference>
<evidence type="ECO:0000256" key="13">
    <source>
        <dbReference type="RuleBase" id="RU004241"/>
    </source>
</evidence>
<keyword evidence="12" id="KW-1015">Disulfide bond</keyword>
<evidence type="ECO:0000313" key="17">
    <source>
        <dbReference type="Proteomes" id="UP000007305"/>
    </source>
</evidence>
<dbReference type="PANTHER" id="PTHR31517:SF34">
    <property type="entry name" value="PEROXIDASE"/>
    <property type="match status" value="1"/>
</dbReference>
<dbReference type="Gene3D" id="1.10.520.10">
    <property type="match status" value="1"/>
</dbReference>
<evidence type="ECO:0000256" key="14">
    <source>
        <dbReference type="SAM" id="MobiDB-lite"/>
    </source>
</evidence>
<dbReference type="GO" id="GO:0046872">
    <property type="term" value="F:metal ion binding"/>
    <property type="evidence" value="ECO:0007669"/>
    <property type="project" value="UniProtKB-KW"/>
</dbReference>
<comment type="cofactor">
    <cofactor evidence="2">
        <name>heme b</name>
        <dbReference type="ChEBI" id="CHEBI:60344"/>
    </cofactor>
</comment>
<dbReference type="Proteomes" id="UP000007305">
    <property type="component" value="Chromosome 8"/>
</dbReference>
<feature type="binding site" evidence="11">
    <location>
        <position position="60"/>
    </location>
    <ligand>
        <name>Ca(2+)</name>
        <dbReference type="ChEBI" id="CHEBI:29108"/>
        <label>1</label>
    </ligand>
</feature>
<feature type="compositionally biased region" description="Low complexity" evidence="14">
    <location>
        <begin position="124"/>
        <end position="136"/>
    </location>
</feature>
<evidence type="ECO:0000313" key="16">
    <source>
        <dbReference type="EnsemblPlants" id="Zm00001eb345680_P001"/>
    </source>
</evidence>
<feature type="domain" description="Plant heme peroxidase family profile" evidence="15">
    <location>
        <begin position="52"/>
        <end position="158"/>
    </location>
</feature>
<dbReference type="SUPFAM" id="SSF48113">
    <property type="entry name" value="Heme-dependent peroxidases"/>
    <property type="match status" value="1"/>
</dbReference>
<evidence type="ECO:0000256" key="3">
    <source>
        <dbReference type="ARBA" id="ARBA00004613"/>
    </source>
</evidence>
<comment type="cofactor">
    <cofactor evidence="11">
        <name>Ca(2+)</name>
        <dbReference type="ChEBI" id="CHEBI:29108"/>
    </cofactor>
    <text evidence="11">Binds 2 calcium ions per subunit.</text>
</comment>
<dbReference type="GO" id="GO:0020037">
    <property type="term" value="F:heme binding"/>
    <property type="evidence" value="ECO:0007669"/>
    <property type="project" value="InterPro"/>
</dbReference>
<dbReference type="Gramene" id="Zm00001eb345680_T001">
    <property type="protein sequence ID" value="Zm00001eb345680_P001"/>
    <property type="gene ID" value="Zm00001eb345680"/>
</dbReference>
<proteinExistence type="inferred from homology"/>
<keyword evidence="5" id="KW-0349">Heme</keyword>
<evidence type="ECO:0000256" key="5">
    <source>
        <dbReference type="ARBA" id="ARBA00022617"/>
    </source>
</evidence>
<accession>A0A804QR02</accession>
<feature type="binding site" evidence="11">
    <location>
        <position position="58"/>
    </location>
    <ligand>
        <name>Ca(2+)</name>
        <dbReference type="ChEBI" id="CHEBI:29108"/>
        <label>1</label>
    </ligand>
</feature>
<organism evidence="16 17">
    <name type="scientific">Zea mays</name>
    <name type="common">Maize</name>
    <dbReference type="NCBI Taxonomy" id="4577"/>
    <lineage>
        <taxon>Eukaryota</taxon>
        <taxon>Viridiplantae</taxon>
        <taxon>Streptophyta</taxon>
        <taxon>Embryophyta</taxon>
        <taxon>Tracheophyta</taxon>
        <taxon>Spermatophyta</taxon>
        <taxon>Magnoliopsida</taxon>
        <taxon>Liliopsida</taxon>
        <taxon>Poales</taxon>
        <taxon>Poaceae</taxon>
        <taxon>PACMAD clade</taxon>
        <taxon>Panicoideae</taxon>
        <taxon>Andropogonodae</taxon>
        <taxon>Andropogoneae</taxon>
        <taxon>Tripsacinae</taxon>
        <taxon>Zea</taxon>
    </lineage>
</organism>
<keyword evidence="17" id="KW-1185">Reference proteome</keyword>
<dbReference type="AlphaFoldDB" id="A0A804QR02"/>
<dbReference type="InterPro" id="IPR000823">
    <property type="entry name" value="Peroxidase_pln"/>
</dbReference>
<dbReference type="GO" id="GO:0042744">
    <property type="term" value="P:hydrogen peroxide catabolic process"/>
    <property type="evidence" value="ECO:0007669"/>
    <property type="project" value="UniProtKB-KW"/>
</dbReference>
<evidence type="ECO:0000256" key="2">
    <source>
        <dbReference type="ARBA" id="ARBA00001970"/>
    </source>
</evidence>
<feature type="binding site" evidence="11">
    <location>
        <position position="56"/>
    </location>
    <ligand>
        <name>Ca(2+)</name>
        <dbReference type="ChEBI" id="CHEBI:29108"/>
        <label>1</label>
    </ligand>
</feature>
<evidence type="ECO:0000256" key="1">
    <source>
        <dbReference type="ARBA" id="ARBA00000189"/>
    </source>
</evidence>
<dbReference type="InterPro" id="IPR002016">
    <property type="entry name" value="Haem_peroxidase"/>
</dbReference>
<dbReference type="InParanoid" id="A0A804QR02"/>
<reference evidence="17" key="1">
    <citation type="journal article" date="2009" name="Science">
        <title>The B73 maize genome: complexity, diversity, and dynamics.</title>
        <authorList>
            <person name="Schnable P.S."/>
            <person name="Ware D."/>
            <person name="Fulton R.S."/>
            <person name="Stein J.C."/>
            <person name="Wei F."/>
            <person name="Pasternak S."/>
            <person name="Liang C."/>
            <person name="Zhang J."/>
            <person name="Fulton L."/>
            <person name="Graves T.A."/>
            <person name="Minx P."/>
            <person name="Reily A.D."/>
            <person name="Courtney L."/>
            <person name="Kruchowski S.S."/>
            <person name="Tomlinson C."/>
            <person name="Strong C."/>
            <person name="Delehaunty K."/>
            <person name="Fronick C."/>
            <person name="Courtney B."/>
            <person name="Rock S.M."/>
            <person name="Belter E."/>
            <person name="Du F."/>
            <person name="Kim K."/>
            <person name="Abbott R.M."/>
            <person name="Cotton M."/>
            <person name="Levy A."/>
            <person name="Marchetto P."/>
            <person name="Ochoa K."/>
            <person name="Jackson S.M."/>
            <person name="Gillam B."/>
            <person name="Chen W."/>
            <person name="Yan L."/>
            <person name="Higginbotham J."/>
            <person name="Cardenas M."/>
            <person name="Waligorski J."/>
            <person name="Applebaum E."/>
            <person name="Phelps L."/>
            <person name="Falcone J."/>
            <person name="Kanchi K."/>
            <person name="Thane T."/>
            <person name="Scimone A."/>
            <person name="Thane N."/>
            <person name="Henke J."/>
            <person name="Wang T."/>
            <person name="Ruppert J."/>
            <person name="Shah N."/>
            <person name="Rotter K."/>
            <person name="Hodges J."/>
            <person name="Ingenthron E."/>
            <person name="Cordes M."/>
            <person name="Kohlberg S."/>
            <person name="Sgro J."/>
            <person name="Delgado B."/>
            <person name="Mead K."/>
            <person name="Chinwalla A."/>
            <person name="Leonard S."/>
            <person name="Crouse K."/>
            <person name="Collura K."/>
            <person name="Kudrna D."/>
            <person name="Currie J."/>
            <person name="He R."/>
            <person name="Angelova A."/>
            <person name="Rajasekar S."/>
            <person name="Mueller T."/>
            <person name="Lomeli R."/>
            <person name="Scara G."/>
            <person name="Ko A."/>
            <person name="Delaney K."/>
            <person name="Wissotski M."/>
            <person name="Lopez G."/>
            <person name="Campos D."/>
            <person name="Braidotti M."/>
            <person name="Ashley E."/>
            <person name="Golser W."/>
            <person name="Kim H."/>
            <person name="Lee S."/>
            <person name="Lin J."/>
            <person name="Dujmic Z."/>
            <person name="Kim W."/>
            <person name="Talag J."/>
            <person name="Zuccolo A."/>
            <person name="Fan C."/>
            <person name="Sebastian A."/>
            <person name="Kramer M."/>
            <person name="Spiegel L."/>
            <person name="Nascimento L."/>
            <person name="Zutavern T."/>
            <person name="Miller B."/>
            <person name="Ambroise C."/>
            <person name="Muller S."/>
            <person name="Spooner W."/>
            <person name="Narechania A."/>
            <person name="Ren L."/>
            <person name="Wei S."/>
            <person name="Kumari S."/>
            <person name="Faga B."/>
            <person name="Levy M.J."/>
            <person name="McMahan L."/>
            <person name="Van Buren P."/>
            <person name="Vaughn M.W."/>
            <person name="Ying K."/>
            <person name="Yeh C.-T."/>
            <person name="Emrich S.J."/>
            <person name="Jia Y."/>
            <person name="Kalyanaraman A."/>
            <person name="Hsia A.-P."/>
            <person name="Barbazuk W.B."/>
            <person name="Baucom R.S."/>
            <person name="Brutnell T.P."/>
            <person name="Carpita N.C."/>
            <person name="Chaparro C."/>
            <person name="Chia J.-M."/>
            <person name="Deragon J.-M."/>
            <person name="Estill J.C."/>
            <person name="Fu Y."/>
            <person name="Jeddeloh J.A."/>
            <person name="Han Y."/>
            <person name="Lee H."/>
            <person name="Li P."/>
            <person name="Lisch D.R."/>
            <person name="Liu S."/>
            <person name="Liu Z."/>
            <person name="Nagel D.H."/>
            <person name="McCann M.C."/>
            <person name="SanMiguel P."/>
            <person name="Myers A.M."/>
            <person name="Nettleton D."/>
            <person name="Nguyen J."/>
            <person name="Penning B.W."/>
            <person name="Ponnala L."/>
            <person name="Schneider K.L."/>
            <person name="Schwartz D.C."/>
            <person name="Sharma A."/>
            <person name="Soderlund C."/>
            <person name="Springer N.M."/>
            <person name="Sun Q."/>
            <person name="Wang H."/>
            <person name="Waterman M."/>
            <person name="Westerman R."/>
            <person name="Wolfgruber T.K."/>
            <person name="Yang L."/>
            <person name="Yu Y."/>
            <person name="Zhang L."/>
            <person name="Zhou S."/>
            <person name="Zhu Q."/>
            <person name="Bennetzen J.L."/>
            <person name="Dawe R.K."/>
            <person name="Jiang J."/>
            <person name="Jiang N."/>
            <person name="Presting G.G."/>
            <person name="Wessler S.R."/>
            <person name="Aluru S."/>
            <person name="Martienssen R.A."/>
            <person name="Clifton S.W."/>
            <person name="McCombie W.R."/>
            <person name="Wing R.A."/>
            <person name="Wilson R.K."/>
        </authorList>
    </citation>
    <scope>NUCLEOTIDE SEQUENCE [LARGE SCALE GENOMIC DNA]</scope>
    <source>
        <strain evidence="17">cv. B73</strain>
    </source>
</reference>
<evidence type="ECO:0000256" key="12">
    <source>
        <dbReference type="PIRSR" id="PIRSR600823-5"/>
    </source>
</evidence>
<dbReference type="PROSITE" id="PS50873">
    <property type="entry name" value="PEROXIDASE_4"/>
    <property type="match status" value="1"/>
</dbReference>
<keyword evidence="7 11" id="KW-0106">Calcium</keyword>
<dbReference type="InterPro" id="IPR010255">
    <property type="entry name" value="Haem_peroxidase_sf"/>
</dbReference>
<dbReference type="GO" id="GO:0005576">
    <property type="term" value="C:extracellular region"/>
    <property type="evidence" value="ECO:0007669"/>
    <property type="project" value="UniProtKB-SubCell"/>
</dbReference>
<sequence>MSQSYYASTCPDLQRGAGDAPPLLPRLLRQSANSDRVCVGIQGTANRALSVCFVKGCDASVLLSGPDDEHSAGADTTLSPDALDLVTRAKAAVDADPRCANRVSCANVVSKGKQHHSKGLKTQAAAPVKKSPAAPSFRPPGAAPPIRPRIRRLELLPA</sequence>